<feature type="signal peptide" evidence="1">
    <location>
        <begin position="1"/>
        <end position="21"/>
    </location>
</feature>
<evidence type="ECO:0000256" key="1">
    <source>
        <dbReference type="SAM" id="SignalP"/>
    </source>
</evidence>
<accession>A0A4Z1B9D7</accession>
<evidence type="ECO:0008006" key="4">
    <source>
        <dbReference type="Google" id="ProtNLM"/>
    </source>
</evidence>
<dbReference type="EMBL" id="SRPE01000019">
    <property type="protein sequence ID" value="TGN21630.1"/>
    <property type="molecule type" value="Genomic_DNA"/>
</dbReference>
<dbReference type="AlphaFoldDB" id="A0A4Z1B9D7"/>
<dbReference type="RefSeq" id="WP_135837025.1">
    <property type="nucleotide sequence ID" value="NZ_SRPE01000019.1"/>
</dbReference>
<organism evidence="2 3">
    <name type="scientific">Empedobacter tilapiae</name>
    <dbReference type="NCBI Taxonomy" id="2491114"/>
    <lineage>
        <taxon>Bacteria</taxon>
        <taxon>Pseudomonadati</taxon>
        <taxon>Bacteroidota</taxon>
        <taxon>Flavobacteriia</taxon>
        <taxon>Flavobacteriales</taxon>
        <taxon>Weeksellaceae</taxon>
        <taxon>Empedobacter</taxon>
    </lineage>
</organism>
<reference evidence="2 3" key="1">
    <citation type="submission" date="2019-03" db="EMBL/GenBank/DDBJ databases">
        <title>Empedobacter tilapiae sp. nov., isolated from an intestine of Nile tilapia Oreochromis niloticus.</title>
        <authorList>
            <person name="Kim Y.-O."/>
            <person name="Yoon J.-H."/>
        </authorList>
    </citation>
    <scope>NUCLEOTIDE SEQUENCE [LARGE SCALE GENOMIC DNA]</scope>
    <source>
        <strain evidence="2 3">MRS2</strain>
    </source>
</reference>
<keyword evidence="3" id="KW-1185">Reference proteome</keyword>
<name>A0A4Z1B9D7_9FLAO</name>
<evidence type="ECO:0000313" key="3">
    <source>
        <dbReference type="Proteomes" id="UP000297998"/>
    </source>
</evidence>
<keyword evidence="1" id="KW-0732">Signal</keyword>
<comment type="caution">
    <text evidence="2">The sequence shown here is derived from an EMBL/GenBank/DDBJ whole genome shotgun (WGS) entry which is preliminary data.</text>
</comment>
<feature type="chain" id="PRO_5021255573" description="RHS repeat protein" evidence="1">
    <location>
        <begin position="22"/>
        <end position="1078"/>
    </location>
</feature>
<dbReference type="Proteomes" id="UP000297998">
    <property type="component" value="Unassembled WGS sequence"/>
</dbReference>
<sequence>MKKNVVLLALLAFLVGIKNYGQDTNIIPIPTTPDAYALSKITDLEVDYFRGQANISIPIHSINIDGVNIPINLSYNTSGIKLNEVASSVGLGWSLNITGSINQDIKGQNDFKTPLYSKDFNDYDALNGGLAPIAENSGLRVKVGEILEGIYDTKPDLFSYNLPTSSGSFIKDDKKGIPIPYNNDQIVFNPDNTIDITDSAGNKYLFAKKNIVFTDNSAEGNLFKVTEIITPNNKKINFFYNKDFGYNDLLVYEKAHLRKIQQINQREQLRIPYECEEKNTANTEKLISKIETETEDIFFTYSNDTPSLYINGNPNRIDIDGLGIALRKIIVKDKQLKIIKEYTFNYEYFSNNNTPKTPEDYRLKLVNVYNNLDNTYHKFEYNETYQFPRRNSFNDDHWGYINSLNNTGKSNIPLTINYGIQYNQDDFVRINNKRDRSPNSIYTQIGSLSKITYPTGGYKVFKYENPIGEETKTASGYYGHRTYKTLEFNSEGYSEGTLQFTYQDLIEISKLAPDAEPYIEYNFDNTCKNNDTTPNHIQETMCFGYLNSQGKRIDGFDGPPKMGTIYGDLTRLFEGGVQLLDTSPEPCRCSIPLKLKYKYMIMFSTIPTYPGLRIKSISDYNANSTLENKREFKYGKYEDDEFKPFAYLDKPILYLNIAPKFKDKLYFDQQESFDIEEIITIHNSNQSANVYGSSKGIAYPYVIEYSKGGSTEYEFSLNNYYNLSNVFSLINSDYSDWKDGLLLNKKIKDEKSNLLEESNFKYNFNELRNDLTTFNTGMNAQKTAVSFSVNLDIAPKSLQYSPLPDDKTYFIKKTMNWINSASIENISVNNKKYFNNSSYVEENTSNIYSNKPNYFYLNSKTTQNSKGETLTTEYQYPPDLVGQEYYMKELTDANRIAEPVIVKQSVDGVYISEVHNQYNLFNGIIQKLAIHQKKGSNVFDGNNNRKITYDSYDEKGNLTQYTPENGIQVSIIWGYNGQYPVAKIEGSTFANATSKLANYLTKIQSGTLTAAEQSTIRTLIPDAMITTYTYKPLVGVTSITGPNGQTEYYNYDAANRLQDIRNDKQEVLKTFQYNYKQP</sequence>
<dbReference type="Gene3D" id="2.180.10.10">
    <property type="entry name" value="RHS repeat-associated core"/>
    <property type="match status" value="1"/>
</dbReference>
<gene>
    <name evidence="2" type="ORF">E4J94_17260</name>
</gene>
<proteinExistence type="predicted"/>
<evidence type="ECO:0000313" key="2">
    <source>
        <dbReference type="EMBL" id="TGN21630.1"/>
    </source>
</evidence>
<protein>
    <recommendedName>
        <fullName evidence="4">RHS repeat protein</fullName>
    </recommendedName>
</protein>
<dbReference type="OrthoDB" id="9814627at2"/>